<name>A0A183FY66_HELPZ</name>
<proteinExistence type="predicted"/>
<accession>A0A3P8A0N3</accession>
<accession>A0A183FY66</accession>
<evidence type="ECO:0000313" key="4">
    <source>
        <dbReference type="WBParaSite" id="HPBE_0001356201-mRNA-1"/>
    </source>
</evidence>
<sequence length="372" mass="41256">MKQFQVINKLKELDSEIEILLTGLPPTRTPPRRKVLATPRGASMEATPDIASKKSTDMVSVTRKDARSGKTARSGVCEVHYVAGPPNFRQLGPCDSVSDLRTSAKLGTPEVFSHLPFGDVRSVEGKWGIRNSSVPHEHRLRKNHLQSNVLTFTIEVGQHSLRLADARCYGHDVVSEAKMFAHDIFEGGADELGGYGISLSNPSLDVDDDIVVEWQDFGFAGKRRATGWIVVLNRQDFDFAGKSAAAGWILVLNRQVMPSFLPPTLPAVVKSEPFDDGYEQHSSAHGGYPTTPQKETLKRKAPPSPDECYVKPVVKSEPFDDGYEQHSSAHSGYPAPSQEALKRKASPSSDECYMKRHRRDDTYNYSDFKGEW</sequence>
<dbReference type="AlphaFoldDB" id="A0A183FY66"/>
<feature type="region of interest" description="Disordered" evidence="1">
    <location>
        <begin position="319"/>
        <end position="353"/>
    </location>
</feature>
<organism evidence="3 4">
    <name type="scientific">Heligmosomoides polygyrus</name>
    <name type="common">Parasitic roundworm</name>
    <dbReference type="NCBI Taxonomy" id="6339"/>
    <lineage>
        <taxon>Eukaryota</taxon>
        <taxon>Metazoa</taxon>
        <taxon>Ecdysozoa</taxon>
        <taxon>Nematoda</taxon>
        <taxon>Chromadorea</taxon>
        <taxon>Rhabditida</taxon>
        <taxon>Rhabditina</taxon>
        <taxon>Rhabditomorpha</taxon>
        <taxon>Strongyloidea</taxon>
        <taxon>Heligmosomidae</taxon>
        <taxon>Heligmosomoides</taxon>
    </lineage>
</organism>
<evidence type="ECO:0000313" key="3">
    <source>
        <dbReference type="Proteomes" id="UP000050761"/>
    </source>
</evidence>
<feature type="region of interest" description="Disordered" evidence="1">
    <location>
        <begin position="272"/>
        <end position="306"/>
    </location>
</feature>
<dbReference type="Proteomes" id="UP000050761">
    <property type="component" value="Unassembled WGS sequence"/>
</dbReference>
<keyword evidence="3" id="KW-1185">Reference proteome</keyword>
<gene>
    <name evidence="2" type="ORF">HPBE_LOCUS13563</name>
</gene>
<evidence type="ECO:0000313" key="2">
    <source>
        <dbReference type="EMBL" id="VDO96609.1"/>
    </source>
</evidence>
<dbReference type="WBParaSite" id="HPBE_0001356201-mRNA-1">
    <property type="protein sequence ID" value="HPBE_0001356201-mRNA-1"/>
    <property type="gene ID" value="HPBE_0001356201"/>
</dbReference>
<protein>
    <submittedName>
        <fullName evidence="4">NHR domain-containing protein</fullName>
    </submittedName>
</protein>
<reference evidence="2 3" key="1">
    <citation type="submission" date="2018-11" db="EMBL/GenBank/DDBJ databases">
        <authorList>
            <consortium name="Pathogen Informatics"/>
        </authorList>
    </citation>
    <scope>NUCLEOTIDE SEQUENCE [LARGE SCALE GENOMIC DNA]</scope>
</reference>
<dbReference type="EMBL" id="UZAH01027970">
    <property type="protein sequence ID" value="VDO96609.1"/>
    <property type="molecule type" value="Genomic_DNA"/>
</dbReference>
<reference evidence="4" key="2">
    <citation type="submission" date="2019-09" db="UniProtKB">
        <authorList>
            <consortium name="WormBaseParasite"/>
        </authorList>
    </citation>
    <scope>IDENTIFICATION</scope>
</reference>
<evidence type="ECO:0000256" key="1">
    <source>
        <dbReference type="SAM" id="MobiDB-lite"/>
    </source>
</evidence>